<keyword evidence="3" id="KW-0812">Transmembrane</keyword>
<dbReference type="Proteomes" id="UP001175227">
    <property type="component" value="Unassembled WGS sequence"/>
</dbReference>
<accession>A0AA39PQT5</accession>
<evidence type="ECO:0000256" key="1">
    <source>
        <dbReference type="ARBA" id="ARBA00006865"/>
    </source>
</evidence>
<keyword evidence="6" id="KW-1185">Reference proteome</keyword>
<evidence type="ECO:0000259" key="4">
    <source>
        <dbReference type="PROSITE" id="PS51762"/>
    </source>
</evidence>
<reference evidence="5" key="1">
    <citation type="submission" date="2023-06" db="EMBL/GenBank/DDBJ databases">
        <authorList>
            <consortium name="Lawrence Berkeley National Laboratory"/>
            <person name="Ahrendt S."/>
            <person name="Sahu N."/>
            <person name="Indic B."/>
            <person name="Wong-Bajracharya J."/>
            <person name="Merenyi Z."/>
            <person name="Ke H.-M."/>
            <person name="Monk M."/>
            <person name="Kocsube S."/>
            <person name="Drula E."/>
            <person name="Lipzen A."/>
            <person name="Balint B."/>
            <person name="Henrissat B."/>
            <person name="Andreopoulos B."/>
            <person name="Martin F.M."/>
            <person name="Harder C.B."/>
            <person name="Rigling D."/>
            <person name="Ford K.L."/>
            <person name="Foster G.D."/>
            <person name="Pangilinan J."/>
            <person name="Papanicolaou A."/>
            <person name="Barry K."/>
            <person name="LaButti K."/>
            <person name="Viragh M."/>
            <person name="Koriabine M."/>
            <person name="Yan M."/>
            <person name="Riley R."/>
            <person name="Champramary S."/>
            <person name="Plett K.L."/>
            <person name="Tsai I.J."/>
            <person name="Slot J."/>
            <person name="Sipos G."/>
            <person name="Plett J."/>
            <person name="Nagy L.G."/>
            <person name="Grigoriev I.V."/>
        </authorList>
    </citation>
    <scope>NUCLEOTIDE SEQUENCE</scope>
    <source>
        <strain evidence="5">ICMP 16352</strain>
    </source>
</reference>
<feature type="compositionally biased region" description="Low complexity" evidence="2">
    <location>
        <begin position="102"/>
        <end position="120"/>
    </location>
</feature>
<evidence type="ECO:0000313" key="6">
    <source>
        <dbReference type="Proteomes" id="UP001175227"/>
    </source>
</evidence>
<evidence type="ECO:0000313" key="5">
    <source>
        <dbReference type="EMBL" id="KAK0488797.1"/>
    </source>
</evidence>
<dbReference type="EMBL" id="JAUEPR010000002">
    <property type="protein sequence ID" value="KAK0488797.1"/>
    <property type="molecule type" value="Genomic_DNA"/>
</dbReference>
<feature type="region of interest" description="Disordered" evidence="2">
    <location>
        <begin position="1"/>
        <end position="120"/>
    </location>
</feature>
<dbReference type="PANTHER" id="PTHR10963:SF55">
    <property type="entry name" value="GLYCOSIDE HYDROLASE FAMILY 16 PROTEIN"/>
    <property type="match status" value="1"/>
</dbReference>
<organism evidence="5 6">
    <name type="scientific">Armillaria novae-zelandiae</name>
    <dbReference type="NCBI Taxonomy" id="153914"/>
    <lineage>
        <taxon>Eukaryota</taxon>
        <taxon>Fungi</taxon>
        <taxon>Dikarya</taxon>
        <taxon>Basidiomycota</taxon>
        <taxon>Agaricomycotina</taxon>
        <taxon>Agaricomycetes</taxon>
        <taxon>Agaricomycetidae</taxon>
        <taxon>Agaricales</taxon>
        <taxon>Marasmiineae</taxon>
        <taxon>Physalacriaceae</taxon>
        <taxon>Armillaria</taxon>
    </lineage>
</organism>
<feature type="compositionally biased region" description="Pro residues" evidence="2">
    <location>
        <begin position="1"/>
        <end position="11"/>
    </location>
</feature>
<evidence type="ECO:0000256" key="2">
    <source>
        <dbReference type="SAM" id="MobiDB-lite"/>
    </source>
</evidence>
<dbReference type="InterPro" id="IPR050546">
    <property type="entry name" value="Glycosyl_Hydrlase_16"/>
</dbReference>
<feature type="transmembrane region" description="Helical" evidence="3">
    <location>
        <begin position="560"/>
        <end position="578"/>
    </location>
</feature>
<sequence length="620" mass="68226">MSAEDLPPPRPSFAATGRPSQMSMDSGSDSDAPVTIHGRRSRNRHSYDRQLDWNPAILYADQPSTPNSASPLNKRAPPSSFMFPFQHHAGNPDPGLPIPGVSRRSSIDSSQNHSQQNHSQIVYETARVSPGLDSPTLNKGLPRVASNATFRAPFLSPASRPGSSLWSPPSYPYLNQGPDSPAASSTALASGLAKSKPPGPSTKIAAKLTVDDKPWLKESDRRGRASWWITFIIIMVGVAGAGLLCWSGITGIDMLKDSDLCIVMDEDWSNGISDDNWSRDVMLGGFGNGEFQVTTSSDKNAYINNGQLYIMPTLMSDDIGTDSIFDGYTYDVDSCSTDNSTACSVTSKNSTKTVVNPVLSARINTQGKKTIAYGKVEVKAKLPRGDWLWPAIWMMPEDSVYGAWPLSGEIDILEARGNLADYGAQGVNYVRSSLNFGPMGSLLTKIYGWWETKRGGYHEDFHTYTMEWTSDFIRMSVDSRLQAMVDLTMKKEKQSFWNRGDYPQTAQNGSAEVVVENPWENSGWSAPFDQQFYLIINVAVGGTSGWFPDDVGDKPWHDGSLSAFFIIAFAWAVSLTRLQRRCMISPRRRIRGARHGLPVPTIGRLECRCLRFIPCAVSDT</sequence>
<dbReference type="GO" id="GO:0004553">
    <property type="term" value="F:hydrolase activity, hydrolyzing O-glycosyl compounds"/>
    <property type="evidence" value="ECO:0007669"/>
    <property type="project" value="InterPro"/>
</dbReference>
<dbReference type="PANTHER" id="PTHR10963">
    <property type="entry name" value="GLYCOSYL HYDROLASE-RELATED"/>
    <property type="match status" value="1"/>
</dbReference>
<dbReference type="SUPFAM" id="SSF49899">
    <property type="entry name" value="Concanavalin A-like lectins/glucanases"/>
    <property type="match status" value="1"/>
</dbReference>
<protein>
    <submittedName>
        <fullName evidence="5">Glucan 1,3-beta-glucosidase</fullName>
    </submittedName>
</protein>
<name>A0AA39PQT5_9AGAR</name>
<dbReference type="InterPro" id="IPR013320">
    <property type="entry name" value="ConA-like_dom_sf"/>
</dbReference>
<keyword evidence="3" id="KW-1133">Transmembrane helix</keyword>
<dbReference type="Pfam" id="PF00722">
    <property type="entry name" value="Glyco_hydro_16"/>
    <property type="match status" value="1"/>
</dbReference>
<feature type="transmembrane region" description="Helical" evidence="3">
    <location>
        <begin position="227"/>
        <end position="246"/>
    </location>
</feature>
<feature type="region of interest" description="Disordered" evidence="2">
    <location>
        <begin position="176"/>
        <end position="204"/>
    </location>
</feature>
<feature type="domain" description="GH16" evidence="4">
    <location>
        <begin position="266"/>
        <end position="574"/>
    </location>
</feature>
<gene>
    <name evidence="5" type="ORF">IW261DRAFT_1589070</name>
</gene>
<evidence type="ECO:0000256" key="3">
    <source>
        <dbReference type="SAM" id="Phobius"/>
    </source>
</evidence>
<keyword evidence="3" id="KW-0472">Membrane</keyword>
<dbReference type="InterPro" id="IPR000757">
    <property type="entry name" value="Beta-glucanase-like"/>
</dbReference>
<comment type="caution">
    <text evidence="5">The sequence shown here is derived from an EMBL/GenBank/DDBJ whole genome shotgun (WGS) entry which is preliminary data.</text>
</comment>
<feature type="compositionally biased region" description="Low complexity" evidence="2">
    <location>
        <begin position="20"/>
        <end position="31"/>
    </location>
</feature>
<feature type="transmembrane region" description="Helical" evidence="3">
    <location>
        <begin position="532"/>
        <end position="548"/>
    </location>
</feature>
<dbReference type="AlphaFoldDB" id="A0AA39PQT5"/>
<feature type="compositionally biased region" description="Polar residues" evidence="2">
    <location>
        <begin position="62"/>
        <end position="71"/>
    </location>
</feature>
<proteinExistence type="inferred from homology"/>
<dbReference type="GO" id="GO:0005975">
    <property type="term" value="P:carbohydrate metabolic process"/>
    <property type="evidence" value="ECO:0007669"/>
    <property type="project" value="InterPro"/>
</dbReference>
<dbReference type="PROSITE" id="PS51762">
    <property type="entry name" value="GH16_2"/>
    <property type="match status" value="1"/>
</dbReference>
<feature type="compositionally biased region" description="Low complexity" evidence="2">
    <location>
        <begin position="176"/>
        <end position="196"/>
    </location>
</feature>
<comment type="similarity">
    <text evidence="1">Belongs to the glycosyl hydrolase 16 family.</text>
</comment>
<dbReference type="Gene3D" id="2.60.120.200">
    <property type="match status" value="1"/>
</dbReference>